<reference evidence="1" key="1">
    <citation type="submission" date="2020-08" db="EMBL/GenBank/DDBJ databases">
        <title>Multicomponent nature underlies the extraordinary mechanical properties of spider dragline silk.</title>
        <authorList>
            <person name="Kono N."/>
            <person name="Nakamura H."/>
            <person name="Mori M."/>
            <person name="Yoshida Y."/>
            <person name="Ohtoshi R."/>
            <person name="Malay A.D."/>
            <person name="Moran D.A.P."/>
            <person name="Tomita M."/>
            <person name="Numata K."/>
            <person name="Arakawa K."/>
        </authorList>
    </citation>
    <scope>NUCLEOTIDE SEQUENCE</scope>
</reference>
<dbReference type="Proteomes" id="UP000887013">
    <property type="component" value="Unassembled WGS sequence"/>
</dbReference>
<accession>A0A8X6MS21</accession>
<sequence>MIVLKTGISDVHYIVFTDNSVKACGADIYILDLLSAQTVVLEVEEIIKSSPLTYLDAEVDSVHVTLAHFMIGRRRTSATGASYLNLQKMSLQDDESI</sequence>
<dbReference type="AlphaFoldDB" id="A0A8X6MS21"/>
<name>A0A8X6MS21_NEPPI</name>
<keyword evidence="2" id="KW-1185">Reference proteome</keyword>
<dbReference type="EMBL" id="BMAW01050396">
    <property type="protein sequence ID" value="GFS75090.1"/>
    <property type="molecule type" value="Genomic_DNA"/>
</dbReference>
<evidence type="ECO:0000313" key="1">
    <source>
        <dbReference type="EMBL" id="GFS75090.1"/>
    </source>
</evidence>
<organism evidence="1 2">
    <name type="scientific">Nephila pilipes</name>
    <name type="common">Giant wood spider</name>
    <name type="synonym">Nephila maculata</name>
    <dbReference type="NCBI Taxonomy" id="299642"/>
    <lineage>
        <taxon>Eukaryota</taxon>
        <taxon>Metazoa</taxon>
        <taxon>Ecdysozoa</taxon>
        <taxon>Arthropoda</taxon>
        <taxon>Chelicerata</taxon>
        <taxon>Arachnida</taxon>
        <taxon>Araneae</taxon>
        <taxon>Araneomorphae</taxon>
        <taxon>Entelegynae</taxon>
        <taxon>Araneoidea</taxon>
        <taxon>Nephilidae</taxon>
        <taxon>Nephila</taxon>
    </lineage>
</organism>
<gene>
    <name evidence="1" type="ORF">NPIL_637171</name>
</gene>
<dbReference type="OrthoDB" id="6468467at2759"/>
<evidence type="ECO:0000313" key="2">
    <source>
        <dbReference type="Proteomes" id="UP000887013"/>
    </source>
</evidence>
<proteinExistence type="predicted"/>
<comment type="caution">
    <text evidence="1">The sequence shown here is derived from an EMBL/GenBank/DDBJ whole genome shotgun (WGS) entry which is preliminary data.</text>
</comment>
<protein>
    <submittedName>
        <fullName evidence="1">Uncharacterized protein</fullName>
    </submittedName>
</protein>